<name>A0A3E4V717_MEDGN</name>
<dbReference type="Proteomes" id="UP000260808">
    <property type="component" value="Unassembled WGS sequence"/>
</dbReference>
<gene>
    <name evidence="2" type="ORF">DW812_10920</name>
    <name evidence="1" type="ORF">DXC31_08100</name>
</gene>
<dbReference type="AlphaFoldDB" id="A0A3E4V717"/>
<proteinExistence type="predicted"/>
<dbReference type="Proteomes" id="UP000284472">
    <property type="component" value="Unassembled WGS sequence"/>
</dbReference>
<evidence type="ECO:0000313" key="3">
    <source>
        <dbReference type="Proteomes" id="UP000260808"/>
    </source>
</evidence>
<evidence type="ECO:0000313" key="4">
    <source>
        <dbReference type="Proteomes" id="UP000284472"/>
    </source>
</evidence>
<sequence length="123" mass="15040">MTNRELFRVSKKRLCELTSQYYEPVTLKEVAYEKVSKHFGYFLFFMNQNQHEVKVYFDRYRDTNILRIECRQEAFEKMYHPSDQELLTLGLIRKEKYEQLCDVHKGERKCTTGEKNKKKKLQQ</sequence>
<comment type="caution">
    <text evidence="1">The sequence shown here is derived from an EMBL/GenBank/DDBJ whole genome shotgun (WGS) entry which is preliminary data.</text>
</comment>
<accession>A0A3E4V717</accession>
<evidence type="ECO:0000313" key="2">
    <source>
        <dbReference type="EMBL" id="RHD05113.1"/>
    </source>
</evidence>
<protein>
    <submittedName>
        <fullName evidence="1">Uncharacterized protein</fullName>
    </submittedName>
</protein>
<organism evidence="1 3">
    <name type="scientific">Mediterraneibacter gnavus</name>
    <name type="common">Ruminococcus gnavus</name>
    <dbReference type="NCBI Taxonomy" id="33038"/>
    <lineage>
        <taxon>Bacteria</taxon>
        <taxon>Bacillati</taxon>
        <taxon>Bacillota</taxon>
        <taxon>Clostridia</taxon>
        <taxon>Lachnospirales</taxon>
        <taxon>Lachnospiraceae</taxon>
        <taxon>Mediterraneibacter</taxon>
    </lineage>
</organism>
<dbReference type="EMBL" id="QSIR01000016">
    <property type="protein sequence ID" value="RHD05113.1"/>
    <property type="molecule type" value="Genomic_DNA"/>
</dbReference>
<evidence type="ECO:0000313" key="1">
    <source>
        <dbReference type="EMBL" id="RGM23228.1"/>
    </source>
</evidence>
<dbReference type="EMBL" id="QSSX01000015">
    <property type="protein sequence ID" value="RGM23228.1"/>
    <property type="molecule type" value="Genomic_DNA"/>
</dbReference>
<dbReference type="RefSeq" id="WP_118043911.1">
    <property type="nucleotide sequence ID" value="NZ_JAQDNS010000012.1"/>
</dbReference>
<reference evidence="3 4" key="1">
    <citation type="submission" date="2018-08" db="EMBL/GenBank/DDBJ databases">
        <title>A genome reference for cultivated species of the human gut microbiota.</title>
        <authorList>
            <person name="Zou Y."/>
            <person name="Xue W."/>
            <person name="Luo G."/>
        </authorList>
    </citation>
    <scope>NUCLEOTIDE SEQUENCE [LARGE SCALE GENOMIC DNA]</scope>
    <source>
        <strain evidence="2 4">AM32-6</strain>
        <strain evidence="1 3">TF01-20-2</strain>
    </source>
</reference>